<evidence type="ECO:0000256" key="2">
    <source>
        <dbReference type="ARBA" id="ARBA00022723"/>
    </source>
</evidence>
<accession>A0A3S1IXG1</accession>
<proteinExistence type="inferred from homology"/>
<keyword evidence="6" id="KW-1185">Reference proteome</keyword>
<dbReference type="EMBL" id="RSCL01000012">
    <property type="protein sequence ID" value="RUT04006.1"/>
    <property type="molecule type" value="Genomic_DNA"/>
</dbReference>
<protein>
    <recommendedName>
        <fullName evidence="4">CENP-V/GFA domain-containing protein</fullName>
    </recommendedName>
</protein>
<dbReference type="Gene3D" id="2.170.150.70">
    <property type="match status" value="1"/>
</dbReference>
<evidence type="ECO:0000256" key="1">
    <source>
        <dbReference type="ARBA" id="ARBA00005495"/>
    </source>
</evidence>
<evidence type="ECO:0000256" key="3">
    <source>
        <dbReference type="ARBA" id="ARBA00022833"/>
    </source>
</evidence>
<sequence>MKPNKNQIKGMCLCGNISYKAVLQCFPNELIPRCCTCDFCVKHKAQYLSDPKGLLEIFFNDSNLVNIHTQGSGLAKFILCGNCNTLAGVYFESEDSIYASVNLNLCADYPVFGEAVSVTPSALSVSEKSLRWKRLWFKDVKLNA</sequence>
<dbReference type="PROSITE" id="PS51891">
    <property type="entry name" value="CENP_V_GFA"/>
    <property type="match status" value="1"/>
</dbReference>
<dbReference type="GO" id="GO:0046872">
    <property type="term" value="F:metal ion binding"/>
    <property type="evidence" value="ECO:0007669"/>
    <property type="project" value="UniProtKB-KW"/>
</dbReference>
<gene>
    <name evidence="5" type="ORF">DSM106972_049200</name>
</gene>
<comment type="similarity">
    <text evidence="1">Belongs to the Gfa family.</text>
</comment>
<keyword evidence="3" id="KW-0862">Zinc</keyword>
<dbReference type="OrthoDB" id="9805575at2"/>
<reference evidence="5" key="2">
    <citation type="journal article" date="2019" name="Genome Biol. Evol.">
        <title>Day and night: Metabolic profiles and evolutionary relationships of six axenic non-marine cyanobacteria.</title>
        <authorList>
            <person name="Will S.E."/>
            <person name="Henke P."/>
            <person name="Boedeker C."/>
            <person name="Huang S."/>
            <person name="Brinkmann H."/>
            <person name="Rohde M."/>
            <person name="Jarek M."/>
            <person name="Friedl T."/>
            <person name="Seufert S."/>
            <person name="Schumacher M."/>
            <person name="Overmann J."/>
            <person name="Neumann-Schaal M."/>
            <person name="Petersen J."/>
        </authorList>
    </citation>
    <scope>NUCLEOTIDE SEQUENCE [LARGE SCALE GENOMIC DNA]</scope>
    <source>
        <strain evidence="5">PCC 7102</strain>
    </source>
</reference>
<dbReference type="AlphaFoldDB" id="A0A3S1IXG1"/>
<name>A0A3S1IXG1_9CYAN</name>
<dbReference type="GO" id="GO:0016846">
    <property type="term" value="F:carbon-sulfur lyase activity"/>
    <property type="evidence" value="ECO:0007669"/>
    <property type="project" value="InterPro"/>
</dbReference>
<reference evidence="5" key="1">
    <citation type="submission" date="2018-12" db="EMBL/GenBank/DDBJ databases">
        <authorList>
            <person name="Will S."/>
            <person name="Neumann-Schaal M."/>
            <person name="Henke P."/>
        </authorList>
    </citation>
    <scope>NUCLEOTIDE SEQUENCE</scope>
    <source>
        <strain evidence="5">PCC 7102</strain>
    </source>
</reference>
<organism evidence="5 6">
    <name type="scientific">Dulcicalothrix desertica PCC 7102</name>
    <dbReference type="NCBI Taxonomy" id="232991"/>
    <lineage>
        <taxon>Bacteria</taxon>
        <taxon>Bacillati</taxon>
        <taxon>Cyanobacteriota</taxon>
        <taxon>Cyanophyceae</taxon>
        <taxon>Nostocales</taxon>
        <taxon>Calotrichaceae</taxon>
        <taxon>Dulcicalothrix</taxon>
    </lineage>
</organism>
<dbReference type="InterPro" id="IPR011057">
    <property type="entry name" value="Mss4-like_sf"/>
</dbReference>
<keyword evidence="2" id="KW-0479">Metal-binding</keyword>
<dbReference type="RefSeq" id="WP_127083261.1">
    <property type="nucleotide sequence ID" value="NZ_RSCL01000012.1"/>
</dbReference>
<dbReference type="InterPro" id="IPR006913">
    <property type="entry name" value="CENP-V/GFA"/>
</dbReference>
<dbReference type="SUPFAM" id="SSF51316">
    <property type="entry name" value="Mss4-like"/>
    <property type="match status" value="1"/>
</dbReference>
<dbReference type="Proteomes" id="UP000271624">
    <property type="component" value="Unassembled WGS sequence"/>
</dbReference>
<evidence type="ECO:0000313" key="5">
    <source>
        <dbReference type="EMBL" id="RUT04006.1"/>
    </source>
</evidence>
<evidence type="ECO:0000313" key="6">
    <source>
        <dbReference type="Proteomes" id="UP000271624"/>
    </source>
</evidence>
<evidence type="ECO:0000259" key="4">
    <source>
        <dbReference type="PROSITE" id="PS51891"/>
    </source>
</evidence>
<feature type="domain" description="CENP-V/GFA" evidence="4">
    <location>
        <begin position="8"/>
        <end position="127"/>
    </location>
</feature>
<comment type="caution">
    <text evidence="5">The sequence shown here is derived from an EMBL/GenBank/DDBJ whole genome shotgun (WGS) entry which is preliminary data.</text>
</comment>